<evidence type="ECO:0000256" key="1">
    <source>
        <dbReference type="SAM" id="MobiDB-lite"/>
    </source>
</evidence>
<organism evidence="2 3">
    <name type="scientific">Opisthorchis viverrini</name>
    <name type="common">Southeast Asian liver fluke</name>
    <dbReference type="NCBI Taxonomy" id="6198"/>
    <lineage>
        <taxon>Eukaryota</taxon>
        <taxon>Metazoa</taxon>
        <taxon>Spiralia</taxon>
        <taxon>Lophotrochozoa</taxon>
        <taxon>Platyhelminthes</taxon>
        <taxon>Trematoda</taxon>
        <taxon>Digenea</taxon>
        <taxon>Opisthorchiida</taxon>
        <taxon>Opisthorchiata</taxon>
        <taxon>Opisthorchiidae</taxon>
        <taxon>Opisthorchis</taxon>
    </lineage>
</organism>
<feature type="region of interest" description="Disordered" evidence="1">
    <location>
        <begin position="1"/>
        <end position="29"/>
    </location>
</feature>
<gene>
    <name evidence="2" type="ORF">X801_07197</name>
</gene>
<dbReference type="Proteomes" id="UP000243686">
    <property type="component" value="Unassembled WGS sequence"/>
</dbReference>
<accession>A0A1S8WRS3</accession>
<evidence type="ECO:0000313" key="3">
    <source>
        <dbReference type="Proteomes" id="UP000243686"/>
    </source>
</evidence>
<feature type="region of interest" description="Disordered" evidence="1">
    <location>
        <begin position="83"/>
        <end position="117"/>
    </location>
</feature>
<reference evidence="2 3" key="1">
    <citation type="submission" date="2015-03" db="EMBL/GenBank/DDBJ databases">
        <title>Draft genome of the nematode, Opisthorchis viverrini.</title>
        <authorList>
            <person name="Mitreva M."/>
        </authorList>
    </citation>
    <scope>NUCLEOTIDE SEQUENCE [LARGE SCALE GENOMIC DNA]</scope>
    <source>
        <strain evidence="2">Khon Kaen</strain>
    </source>
</reference>
<evidence type="ECO:0000313" key="2">
    <source>
        <dbReference type="EMBL" id="OON16973.1"/>
    </source>
</evidence>
<keyword evidence="3" id="KW-1185">Reference proteome</keyword>
<dbReference type="EMBL" id="KV896134">
    <property type="protein sequence ID" value="OON16973.1"/>
    <property type="molecule type" value="Genomic_DNA"/>
</dbReference>
<sequence length="117" mass="13078">MGDIRPQTEAPSAQRRLGDHSQITNAEQYRPRKTSDCMKVGIASYVNATFAWIKIEYFCRIRAGHGDEFARIQDSWDLEKTGMDGNGIQADESGTRSTYGNRFDTYGGFRGSEAEGT</sequence>
<dbReference type="AlphaFoldDB" id="A0A1S8WRS3"/>
<proteinExistence type="predicted"/>
<name>A0A1S8WRS3_OPIVI</name>
<protein>
    <submittedName>
        <fullName evidence="2">Uncharacterized protein</fullName>
    </submittedName>
</protein>